<dbReference type="Pfam" id="PF09992">
    <property type="entry name" value="NAGPA"/>
    <property type="match status" value="1"/>
</dbReference>
<evidence type="ECO:0000313" key="4">
    <source>
        <dbReference type="EMBL" id="SEA84077.1"/>
    </source>
</evidence>
<dbReference type="PANTHER" id="PTHR40446:SF2">
    <property type="entry name" value="N-ACETYLGLUCOSAMINE-1-PHOSPHODIESTER ALPHA-N-ACETYLGLUCOSAMINIDASE"/>
    <property type="match status" value="1"/>
</dbReference>
<dbReference type="InterPro" id="IPR018711">
    <property type="entry name" value="NAGPA"/>
</dbReference>
<evidence type="ECO:0000313" key="5">
    <source>
        <dbReference type="Proteomes" id="UP000183040"/>
    </source>
</evidence>
<feature type="domain" description="Phosphodiester glycosidase" evidence="3">
    <location>
        <begin position="941"/>
        <end position="1110"/>
    </location>
</feature>
<proteinExistence type="predicted"/>
<protein>
    <submittedName>
        <fullName evidence="4">Exopolysaccharide biosynthesis protein</fullName>
    </submittedName>
</protein>
<accession>A0A1H4EGT5</accession>
<feature type="signal peptide" evidence="2">
    <location>
        <begin position="1"/>
        <end position="19"/>
    </location>
</feature>
<keyword evidence="1" id="KW-0175">Coiled coil</keyword>
<name>A0A1H4EGT5_9BACE</name>
<dbReference type="AlphaFoldDB" id="A0A1H4EGT5"/>
<dbReference type="RefSeq" id="WP_074706796.1">
    <property type="nucleotide sequence ID" value="NZ_FNRP01000015.1"/>
</dbReference>
<feature type="chain" id="PRO_5010343573" evidence="2">
    <location>
        <begin position="20"/>
        <end position="1114"/>
    </location>
</feature>
<reference evidence="4 5" key="1">
    <citation type="submission" date="2016-10" db="EMBL/GenBank/DDBJ databases">
        <authorList>
            <person name="de Groot N.N."/>
        </authorList>
    </citation>
    <scope>NUCLEOTIDE SEQUENCE [LARGE SCALE GENOMIC DNA]</scope>
    <source>
        <strain evidence="4 5">NLAE-zl-G339</strain>
    </source>
</reference>
<evidence type="ECO:0000256" key="1">
    <source>
        <dbReference type="SAM" id="Coils"/>
    </source>
</evidence>
<organism evidence="4 5">
    <name type="scientific">Bacteroides xylanisolvens</name>
    <dbReference type="NCBI Taxonomy" id="371601"/>
    <lineage>
        <taxon>Bacteria</taxon>
        <taxon>Pseudomonadati</taxon>
        <taxon>Bacteroidota</taxon>
        <taxon>Bacteroidia</taxon>
        <taxon>Bacteroidales</taxon>
        <taxon>Bacteroidaceae</taxon>
        <taxon>Bacteroides</taxon>
    </lineage>
</organism>
<dbReference type="EMBL" id="FNRP01000015">
    <property type="protein sequence ID" value="SEA84077.1"/>
    <property type="molecule type" value="Genomic_DNA"/>
</dbReference>
<sequence length="1114" mass="120066">MRNFLLLFLLLMPMFGSCSDDNNDSAAWKDIDEIYKDLDQLKEKLNSLQLQANALSEIIKGGAITSVTEATDGGFVISYKGTDNVEHSFTIATSDQMISSPIIGIQEEAGIHYWTTTTGGKTSFLLDANNQKIPVTGSAPQIQVDENGYWVVNGKQILDSDRKPIKAEGKTTSLITKVEINDNGTASITLGNGETLSVSTFTLFNVEFKNGEQPAISPIIIEEETRNLTLSYNIIGKKAAQALMLITRSDDGLEAKLNSTDKTLAATFADGFEEGVTMIMLYDAEDNILIKPVRFTLPVVENGGIATGTDFKEFIDAVTNGNSLRKFKNKEGDVVLLNSIDMQGITLTSGAGSPVASNTTKANTKVVYTAGEQTFNGTFDGKGFSITNLTFTYNLEDGNIAHGLFNALGSSGIIKNLTIAGNAIITGNAPQGAAIGGLVGYCEGSILACTNKINISFEGTDAANFGVRLGGLAGVLFGNKIGDTTQANGCINEGMLTCGAIANTASGAYSAFNQGGIAGYVENDEAYIGYAVNKGSVSSPSGRGGGLVGTLQEGTMENCVNEGLIQDDVNGVFAGTSKRYNVKRIGGVAGGLNTDKIIKNCVNNGDVFSQNGSRAGGFVGHNAGFVQSCTNNGIILSDATADGANKHGAGWACGYSGTKTGVDYITDCHIGGKVGDYSTYKENPGDAPAATYSNAVRHGAFSKEANNFSNQDEAYYDWTITEDREIASGITYKHYSFTNFNQNIYAIEIDMNNPKVTFETVMADEMCPNPNGNNNSNNGKILRETLSETCIRRRSEGRNIVVGINTGFFNSHDGFPRGMHIEEGEPVFVNNPHVRSILTNHVWGFTYFDNRTVSFEKRDFTGKFKVGTKEYEYYSVNDTIVRLGGKPSYDANLYTFRYVKEPHPGLTNPIGSKALFIIGRNDQPLKVNSGDFDATVTQIVDGRNATVEAPYVTDKNEWVLQVTGEKADELAQSLKTGDKVTISAELKIGSSTAPVKVHNSSMYRFLYNGVYAAPPKKEDAETINPTTNLGMTQDKSKMIIFCVDGRTDNDRGLDFYEAYRVSQKLGLYDVIRFDGGGSTVMWTYENGVGKVINHVSDSNGERSCMNYLHVRVLE</sequence>
<keyword evidence="2" id="KW-0732">Signal</keyword>
<dbReference type="Proteomes" id="UP000183040">
    <property type="component" value="Unassembled WGS sequence"/>
</dbReference>
<dbReference type="Gene3D" id="2.160.20.110">
    <property type="match status" value="1"/>
</dbReference>
<dbReference type="PANTHER" id="PTHR40446">
    <property type="entry name" value="N-ACETYLGLUCOSAMINE-1-PHOSPHODIESTER ALPHA-N-ACETYLGLUCOSAMINIDASE"/>
    <property type="match status" value="1"/>
</dbReference>
<dbReference type="PROSITE" id="PS51257">
    <property type="entry name" value="PROKAR_LIPOPROTEIN"/>
    <property type="match status" value="1"/>
</dbReference>
<evidence type="ECO:0000256" key="2">
    <source>
        <dbReference type="SAM" id="SignalP"/>
    </source>
</evidence>
<feature type="coiled-coil region" evidence="1">
    <location>
        <begin position="31"/>
        <end position="58"/>
    </location>
</feature>
<gene>
    <name evidence="4" type="ORF">SAMN04487924_11543</name>
</gene>
<evidence type="ECO:0000259" key="3">
    <source>
        <dbReference type="Pfam" id="PF09992"/>
    </source>
</evidence>